<evidence type="ECO:0000256" key="1">
    <source>
        <dbReference type="SAM" id="Phobius"/>
    </source>
</evidence>
<keyword evidence="1" id="KW-0812">Transmembrane</keyword>
<comment type="caution">
    <text evidence="2">The sequence shown here is derived from an EMBL/GenBank/DDBJ whole genome shotgun (WGS) entry which is preliminary data.</text>
</comment>
<keyword evidence="1" id="KW-0472">Membrane</keyword>
<feature type="transmembrane region" description="Helical" evidence="1">
    <location>
        <begin position="63"/>
        <end position="82"/>
    </location>
</feature>
<evidence type="ECO:0000313" key="3">
    <source>
        <dbReference type="Proteomes" id="UP001500420"/>
    </source>
</evidence>
<reference evidence="2 3" key="1">
    <citation type="journal article" date="2019" name="Int. J. Syst. Evol. Microbiol.">
        <title>The Global Catalogue of Microorganisms (GCM) 10K type strain sequencing project: providing services to taxonomists for standard genome sequencing and annotation.</title>
        <authorList>
            <consortium name="The Broad Institute Genomics Platform"/>
            <consortium name="The Broad Institute Genome Sequencing Center for Infectious Disease"/>
            <person name="Wu L."/>
            <person name="Ma J."/>
        </authorList>
    </citation>
    <scope>NUCLEOTIDE SEQUENCE [LARGE SCALE GENOMIC DNA]</scope>
    <source>
        <strain evidence="2 3">JCM 16328</strain>
    </source>
</reference>
<protein>
    <submittedName>
        <fullName evidence="2">Uncharacterized protein</fullName>
    </submittedName>
</protein>
<proteinExistence type="predicted"/>
<dbReference type="EMBL" id="BAAADV010000001">
    <property type="protein sequence ID" value="GAA0667725.1"/>
    <property type="molecule type" value="Genomic_DNA"/>
</dbReference>
<sequence length="122" mass="12472">MRLLRNVSVWLALDLCVKFVAMPGIGAVTDSTALPAYASSVISLALTYGVLRRYPDLDVGALGNAAALAICLALAGHAAVALTVGRTPLREVGIGVVALTLAAAIARDRWFDADPSAPDAAA</sequence>
<dbReference type="AlphaFoldDB" id="A0AAV3T849"/>
<keyword evidence="3" id="KW-1185">Reference proteome</keyword>
<organism evidence="2 3">
    <name type="scientific">Natronoarchaeum mannanilyticum</name>
    <dbReference type="NCBI Taxonomy" id="926360"/>
    <lineage>
        <taxon>Archaea</taxon>
        <taxon>Methanobacteriati</taxon>
        <taxon>Methanobacteriota</taxon>
        <taxon>Stenosarchaea group</taxon>
        <taxon>Halobacteria</taxon>
        <taxon>Halobacteriales</taxon>
        <taxon>Natronoarchaeaceae</taxon>
    </lineage>
</organism>
<feature type="transmembrane region" description="Helical" evidence="1">
    <location>
        <begin position="34"/>
        <end position="51"/>
    </location>
</feature>
<dbReference type="RefSeq" id="WP_343772976.1">
    <property type="nucleotide sequence ID" value="NZ_BAAADV010000001.1"/>
</dbReference>
<keyword evidence="1" id="KW-1133">Transmembrane helix</keyword>
<feature type="transmembrane region" description="Helical" evidence="1">
    <location>
        <begin position="7"/>
        <end position="28"/>
    </location>
</feature>
<dbReference type="Proteomes" id="UP001500420">
    <property type="component" value="Unassembled WGS sequence"/>
</dbReference>
<accession>A0AAV3T849</accession>
<evidence type="ECO:0000313" key="2">
    <source>
        <dbReference type="EMBL" id="GAA0667725.1"/>
    </source>
</evidence>
<gene>
    <name evidence="2" type="ORF">GCM10009020_11700</name>
</gene>
<name>A0AAV3T849_9EURY</name>